<sequence length="108" mass="11168">MSTPQGEPRPDPSTPPGSAAADDAARGVARRTDRSEGADRPLGADGSCATAPSAPGPVADDAARRPAADTPDGKHHINPARLEVRVRRLALLGLVLVPVVYFIAQSLR</sequence>
<comment type="caution">
    <text evidence="3">The sequence shown here is derived from an EMBL/GenBank/DDBJ whole genome shotgun (WGS) entry which is preliminary data.</text>
</comment>
<name>A0A3L9L0D9_9MICC</name>
<feature type="compositionally biased region" description="Basic and acidic residues" evidence="1">
    <location>
        <begin position="30"/>
        <end position="39"/>
    </location>
</feature>
<gene>
    <name evidence="3" type="ORF">EAE32_09970</name>
</gene>
<dbReference type="RefSeq" id="WP_121846262.1">
    <property type="nucleotide sequence ID" value="NZ_PHOA01000064.1"/>
</dbReference>
<organism evidence="3 4">
    <name type="scientific">Kocuria tytonicola</name>
    <dbReference type="NCBI Taxonomy" id="2055946"/>
    <lineage>
        <taxon>Bacteria</taxon>
        <taxon>Bacillati</taxon>
        <taxon>Actinomycetota</taxon>
        <taxon>Actinomycetes</taxon>
        <taxon>Micrococcales</taxon>
        <taxon>Micrococcaceae</taxon>
        <taxon>Kocuria</taxon>
    </lineage>
</organism>
<accession>A0A3L9L0D9</accession>
<evidence type="ECO:0000313" key="4">
    <source>
        <dbReference type="Proteomes" id="UP000277871"/>
    </source>
</evidence>
<keyword evidence="4" id="KW-1185">Reference proteome</keyword>
<reference evidence="3 4" key="1">
    <citation type="submission" date="2018-10" db="EMBL/GenBank/DDBJ databases">
        <title>Kocuria tytonicola, new bacteria from the preen glands of American barn owls (Tyto furcata).</title>
        <authorList>
            <person name="Braun M.S."/>
            <person name="Wang E."/>
            <person name="Zimmermann S."/>
            <person name="Boutin S."/>
            <person name="Wagner H."/>
            <person name="Wink M."/>
        </authorList>
    </citation>
    <scope>NUCLEOTIDE SEQUENCE [LARGE SCALE GENOMIC DNA]</scope>
    <source>
        <strain evidence="3 4">473</strain>
    </source>
</reference>
<evidence type="ECO:0000256" key="1">
    <source>
        <dbReference type="SAM" id="MobiDB-lite"/>
    </source>
</evidence>
<keyword evidence="2" id="KW-1133">Transmembrane helix</keyword>
<dbReference type="Proteomes" id="UP000277871">
    <property type="component" value="Unassembled WGS sequence"/>
</dbReference>
<dbReference type="EMBL" id="RDEX01000003">
    <property type="protein sequence ID" value="RLY91564.1"/>
    <property type="molecule type" value="Genomic_DNA"/>
</dbReference>
<evidence type="ECO:0000313" key="3">
    <source>
        <dbReference type="EMBL" id="RLY91564.1"/>
    </source>
</evidence>
<feature type="region of interest" description="Disordered" evidence="1">
    <location>
        <begin position="1"/>
        <end position="77"/>
    </location>
</feature>
<dbReference type="AlphaFoldDB" id="A0A3L9L0D9"/>
<keyword evidence="2" id="KW-0812">Transmembrane</keyword>
<feature type="transmembrane region" description="Helical" evidence="2">
    <location>
        <begin position="89"/>
        <end position="107"/>
    </location>
</feature>
<protein>
    <submittedName>
        <fullName evidence="3">Uncharacterized protein</fullName>
    </submittedName>
</protein>
<feature type="compositionally biased region" description="Basic and acidic residues" evidence="1">
    <location>
        <begin position="61"/>
        <end position="75"/>
    </location>
</feature>
<proteinExistence type="predicted"/>
<keyword evidence="2" id="KW-0472">Membrane</keyword>
<evidence type="ECO:0000256" key="2">
    <source>
        <dbReference type="SAM" id="Phobius"/>
    </source>
</evidence>